<dbReference type="InterPro" id="IPR001128">
    <property type="entry name" value="Cyt_P450"/>
</dbReference>
<dbReference type="EMBL" id="QEAP01000025">
    <property type="protein sequence ID" value="TPX77263.1"/>
    <property type="molecule type" value="Genomic_DNA"/>
</dbReference>
<dbReference type="PRINTS" id="PR00385">
    <property type="entry name" value="P450"/>
</dbReference>
<organism evidence="8 9">
    <name type="scientific">Chytriomyces confervae</name>
    <dbReference type="NCBI Taxonomy" id="246404"/>
    <lineage>
        <taxon>Eukaryota</taxon>
        <taxon>Fungi</taxon>
        <taxon>Fungi incertae sedis</taxon>
        <taxon>Chytridiomycota</taxon>
        <taxon>Chytridiomycota incertae sedis</taxon>
        <taxon>Chytridiomycetes</taxon>
        <taxon>Chytridiales</taxon>
        <taxon>Chytriomycetaceae</taxon>
        <taxon>Chytriomyces</taxon>
    </lineage>
</organism>
<keyword evidence="7" id="KW-0560">Oxidoreductase</keyword>
<dbReference type="OrthoDB" id="1055148at2759"/>
<dbReference type="Pfam" id="PF00067">
    <property type="entry name" value="p450"/>
    <property type="match status" value="1"/>
</dbReference>
<dbReference type="GO" id="GO:0016705">
    <property type="term" value="F:oxidoreductase activity, acting on paired donors, with incorporation or reduction of molecular oxygen"/>
    <property type="evidence" value="ECO:0007669"/>
    <property type="project" value="InterPro"/>
</dbReference>
<dbReference type="InterPro" id="IPR050529">
    <property type="entry name" value="CYP450_sterol_14alpha_dmase"/>
</dbReference>
<dbReference type="CDD" id="cd11042">
    <property type="entry name" value="CYP51-like"/>
    <property type="match status" value="1"/>
</dbReference>
<dbReference type="GO" id="GO:0020037">
    <property type="term" value="F:heme binding"/>
    <property type="evidence" value="ECO:0007669"/>
    <property type="project" value="InterPro"/>
</dbReference>
<dbReference type="PRINTS" id="PR00465">
    <property type="entry name" value="EP450IV"/>
</dbReference>
<dbReference type="PANTHER" id="PTHR24304:SF2">
    <property type="entry name" value="24-HYDROXYCHOLESTEROL 7-ALPHA-HYDROXYLASE"/>
    <property type="match status" value="1"/>
</dbReference>
<gene>
    <name evidence="8" type="ORF">CcCBS67573_g01483</name>
</gene>
<evidence type="ECO:0000256" key="3">
    <source>
        <dbReference type="ARBA" id="ARBA00022617"/>
    </source>
</evidence>
<dbReference type="InterPro" id="IPR017972">
    <property type="entry name" value="Cyt_P450_CS"/>
</dbReference>
<reference evidence="8 9" key="1">
    <citation type="journal article" date="2019" name="Sci. Rep.">
        <title>Comparative genomics of chytrid fungi reveal insights into the obligate biotrophic and pathogenic lifestyle of Synchytrium endobioticum.</title>
        <authorList>
            <person name="van de Vossenberg B.T.L.H."/>
            <person name="Warris S."/>
            <person name="Nguyen H.D.T."/>
            <person name="van Gent-Pelzer M.P.E."/>
            <person name="Joly D.L."/>
            <person name="van de Geest H.C."/>
            <person name="Bonants P.J.M."/>
            <person name="Smith D.S."/>
            <person name="Levesque C.A."/>
            <person name="van der Lee T.A.J."/>
        </authorList>
    </citation>
    <scope>NUCLEOTIDE SEQUENCE [LARGE SCALE GENOMIC DNA]</scope>
    <source>
        <strain evidence="8 9">CBS 675.73</strain>
    </source>
</reference>
<dbReference type="GO" id="GO:0005506">
    <property type="term" value="F:iron ion binding"/>
    <property type="evidence" value="ECO:0007669"/>
    <property type="project" value="InterPro"/>
</dbReference>
<accession>A0A507FLX4</accession>
<comment type="cofactor">
    <cofactor evidence="1 6">
        <name>heme</name>
        <dbReference type="ChEBI" id="CHEBI:30413"/>
    </cofactor>
</comment>
<dbReference type="Gene3D" id="1.10.630.10">
    <property type="entry name" value="Cytochrome P450"/>
    <property type="match status" value="1"/>
</dbReference>
<dbReference type="PANTHER" id="PTHR24304">
    <property type="entry name" value="CYTOCHROME P450 FAMILY 7"/>
    <property type="match status" value="1"/>
</dbReference>
<evidence type="ECO:0000256" key="4">
    <source>
        <dbReference type="ARBA" id="ARBA00022723"/>
    </source>
</evidence>
<proteinExistence type="inferred from homology"/>
<keyword evidence="4 6" id="KW-0479">Metal-binding</keyword>
<comment type="caution">
    <text evidence="8">The sequence shown here is derived from an EMBL/GenBank/DDBJ whole genome shotgun (WGS) entry which is preliminary data.</text>
</comment>
<evidence type="ECO:0000256" key="2">
    <source>
        <dbReference type="ARBA" id="ARBA00010617"/>
    </source>
</evidence>
<evidence type="ECO:0000313" key="9">
    <source>
        <dbReference type="Proteomes" id="UP000320333"/>
    </source>
</evidence>
<keyword evidence="3 6" id="KW-0349">Heme</keyword>
<dbReference type="PROSITE" id="PS00086">
    <property type="entry name" value="CYTOCHROME_P450"/>
    <property type="match status" value="1"/>
</dbReference>
<evidence type="ECO:0000256" key="6">
    <source>
        <dbReference type="PIRSR" id="PIRSR602403-1"/>
    </source>
</evidence>
<evidence type="ECO:0000313" key="8">
    <source>
        <dbReference type="EMBL" id="TPX77263.1"/>
    </source>
</evidence>
<evidence type="ECO:0000256" key="1">
    <source>
        <dbReference type="ARBA" id="ARBA00001971"/>
    </source>
</evidence>
<evidence type="ECO:0000256" key="5">
    <source>
        <dbReference type="ARBA" id="ARBA00023004"/>
    </source>
</evidence>
<dbReference type="GO" id="GO:0004497">
    <property type="term" value="F:monooxygenase activity"/>
    <property type="evidence" value="ECO:0007669"/>
    <property type="project" value="UniProtKB-KW"/>
</dbReference>
<name>A0A507FLX4_9FUNG</name>
<keyword evidence="7" id="KW-0503">Monooxygenase</keyword>
<dbReference type="InterPro" id="IPR002403">
    <property type="entry name" value="Cyt_P450_E_grp-IV"/>
</dbReference>
<keyword evidence="5 6" id="KW-0408">Iron</keyword>
<dbReference type="AlphaFoldDB" id="A0A507FLX4"/>
<evidence type="ECO:0000256" key="7">
    <source>
        <dbReference type="RuleBase" id="RU000461"/>
    </source>
</evidence>
<comment type="similarity">
    <text evidence="2 7">Belongs to the cytochrome P450 family.</text>
</comment>
<feature type="binding site" description="axial binding residue" evidence="6">
    <location>
        <position position="473"/>
    </location>
    <ligand>
        <name>heme</name>
        <dbReference type="ChEBI" id="CHEBI:30413"/>
    </ligand>
    <ligandPart>
        <name>Fe</name>
        <dbReference type="ChEBI" id="CHEBI:18248"/>
    </ligandPart>
</feature>
<keyword evidence="9" id="KW-1185">Reference proteome</keyword>
<dbReference type="Proteomes" id="UP000320333">
    <property type="component" value="Unassembled WGS sequence"/>
</dbReference>
<protein>
    <submittedName>
        <fullName evidence="8">Uncharacterized protein</fullName>
    </submittedName>
</protein>
<dbReference type="SUPFAM" id="SSF48264">
    <property type="entry name" value="Cytochrome P450"/>
    <property type="match status" value="1"/>
</dbReference>
<dbReference type="STRING" id="246404.A0A507FLX4"/>
<sequence>MGLIDAAVSDAINAVLAWAEANKGNNLPALAASAAALVVAAVFWTWFSSASATTDATAPPMVKYSIPFLGNTIEYGIDPVKFMIKCQKIYGDTYTFLMLGRKMTVCLGADGNNFMFNVKIKDASAEGAYETLTVPVFGSEVVYDVPNPIFMEQKKFVKDSLSTAAFKAYVPIISGEVKGYLSSLFANVKGEQEIEIETFEAMSELTIRTASHCLMGKEIRDGFNTGKVTKLYHDLDAGFAPINVFFRWLPLPSYFARDNANREMTNFFKSIIKKRRANNTETLDVLNGLMKAEYKDGSRPSDDAISHLMIALLLGGQHTSSTTSSWMLFELARRPEVIADLLKEQSMVLTGKPDTPAHLLPELTLESLKQLTLMDCVMKETLRLHAPIHTIMRLVENDVRHKDFVIPKGHFICAAPQVSHLNETRFPKAERFDPVRHVGSDEGSGEWTINGVDIAQKSAKSLFLPFGAGRHRCIGEQFAFIQNKTIIALFIREFSHRLSVDAKTGKEVFPVPDYTSLIAVPKAPRNLMVKRRSVVA</sequence>
<dbReference type="InterPro" id="IPR036396">
    <property type="entry name" value="Cyt_P450_sf"/>
</dbReference>